<reference evidence="2 3" key="1">
    <citation type="journal article" date="2018" name="Front. Microbiol.">
        <title>Prospects for Fungal Bioremediation of Acidic Radioactive Waste Sites: Characterization and Genome Sequence of Rhodotorula taiwanensis MD1149.</title>
        <authorList>
            <person name="Tkavc R."/>
            <person name="Matrosova V.Y."/>
            <person name="Grichenko O.E."/>
            <person name="Gostincar C."/>
            <person name="Volpe R.P."/>
            <person name="Klimenkova P."/>
            <person name="Gaidamakova E.K."/>
            <person name="Zhou C.E."/>
            <person name="Stewart B.J."/>
            <person name="Lyman M.G."/>
            <person name="Malfatti S.A."/>
            <person name="Rubinfeld B."/>
            <person name="Courtot M."/>
            <person name="Singh J."/>
            <person name="Dalgard C.L."/>
            <person name="Hamilton T."/>
            <person name="Frey K.G."/>
            <person name="Gunde-Cimerman N."/>
            <person name="Dugan L."/>
            <person name="Daly M.J."/>
        </authorList>
    </citation>
    <scope>NUCLEOTIDE SEQUENCE [LARGE SCALE GENOMIC DNA]</scope>
    <source>
        <strain evidence="2 3">MD1149</strain>
    </source>
</reference>
<keyword evidence="3" id="KW-1185">Reference proteome</keyword>
<evidence type="ECO:0000256" key="1">
    <source>
        <dbReference type="SAM" id="MobiDB-lite"/>
    </source>
</evidence>
<feature type="compositionally biased region" description="Pro residues" evidence="1">
    <location>
        <begin position="106"/>
        <end position="122"/>
    </location>
</feature>
<name>A0A2S5B1N9_9BASI</name>
<sequence length="343" mass="36158">MSDSIGQQTPSLLSFGLSPYPNDVELSHSHRRLTALRELGDLRRIDKSSSGTCPFITPVLLAHPLLMDMALLPFYYSEIPAYADLCPPSDLNGAFTFYRAPILPQRPTPAPPPPPVSAPTPPDASSSTLPFPPQHFELPPGPSALLAFEAAPPPPFCPAELVVDVNLAAFLAELSAQNAVASPPPFASLAECIGVDSHTDVAACDLAVTQQFDGAPAVRVGSAAPDIWAGTASEIGVASPNLSLPVDMSIQPGRPDALPTAEQEDYRPLLRRLAIGAAGVKAEQDVLARDAASPCTYSSSSEAMSPAPKENGRLRAALSIHADAPDPETLSAVERKRQQNTLR</sequence>
<dbReference type="Proteomes" id="UP000237144">
    <property type="component" value="Unassembled WGS sequence"/>
</dbReference>
<proteinExistence type="predicted"/>
<dbReference type="AlphaFoldDB" id="A0A2S5B1N9"/>
<feature type="region of interest" description="Disordered" evidence="1">
    <location>
        <begin position="106"/>
        <end position="133"/>
    </location>
</feature>
<feature type="region of interest" description="Disordered" evidence="1">
    <location>
        <begin position="296"/>
        <end position="343"/>
    </location>
</feature>
<comment type="caution">
    <text evidence="2">The sequence shown here is derived from an EMBL/GenBank/DDBJ whole genome shotgun (WGS) entry which is preliminary data.</text>
</comment>
<organism evidence="2 3">
    <name type="scientific">Rhodotorula taiwanensis</name>
    <dbReference type="NCBI Taxonomy" id="741276"/>
    <lineage>
        <taxon>Eukaryota</taxon>
        <taxon>Fungi</taxon>
        <taxon>Dikarya</taxon>
        <taxon>Basidiomycota</taxon>
        <taxon>Pucciniomycotina</taxon>
        <taxon>Microbotryomycetes</taxon>
        <taxon>Sporidiobolales</taxon>
        <taxon>Sporidiobolaceae</taxon>
        <taxon>Rhodotorula</taxon>
    </lineage>
</organism>
<dbReference type="EMBL" id="PJQD01000107">
    <property type="protein sequence ID" value="POY70675.1"/>
    <property type="molecule type" value="Genomic_DNA"/>
</dbReference>
<gene>
    <name evidence="2" type="ORF">BMF94_6326</name>
</gene>
<accession>A0A2S5B1N9</accession>
<evidence type="ECO:0000313" key="3">
    <source>
        <dbReference type="Proteomes" id="UP000237144"/>
    </source>
</evidence>
<protein>
    <submittedName>
        <fullName evidence="2">Uncharacterized protein</fullName>
    </submittedName>
</protein>
<evidence type="ECO:0000313" key="2">
    <source>
        <dbReference type="EMBL" id="POY70675.1"/>
    </source>
</evidence>